<reference evidence="2 3" key="1">
    <citation type="journal article" date="2020" name="bioRxiv">
        <title>Sequence and annotation of 42 cannabis genomes reveals extensive copy number variation in cannabinoid synthesis and pathogen resistance genes.</title>
        <authorList>
            <person name="Mckernan K.J."/>
            <person name="Helbert Y."/>
            <person name="Kane L.T."/>
            <person name="Ebling H."/>
            <person name="Zhang L."/>
            <person name="Liu B."/>
            <person name="Eaton Z."/>
            <person name="Mclaughlin S."/>
            <person name="Kingan S."/>
            <person name="Baybayan P."/>
            <person name="Concepcion G."/>
            <person name="Jordan M."/>
            <person name="Riva A."/>
            <person name="Barbazuk W."/>
            <person name="Harkins T."/>
        </authorList>
    </citation>
    <scope>NUCLEOTIDE SEQUENCE [LARGE SCALE GENOMIC DNA]</scope>
    <source>
        <strain evidence="3">cv. Jamaican Lion 4</strain>
        <tissue evidence="2">Leaf</tissue>
    </source>
</reference>
<protein>
    <submittedName>
        <fullName evidence="2">Uncharacterized protein</fullName>
    </submittedName>
</protein>
<evidence type="ECO:0000313" key="3">
    <source>
        <dbReference type="Proteomes" id="UP000525078"/>
    </source>
</evidence>
<sequence>MIKILRYTKCRSGSSPSPKITITKNISNSIGSSPSPSNFSKFPTQQNNKPQNLNPRRHPQQPSVVEIKHAIDAGRFCEPIPSIELEEVKNMKFNVRMMNFSWVFEHPLQKKIRESDESITDQIERKFRLNGIHFLFFSCKARSGSLLYCTRNLKSRSDGGGLAEIVVSLLSRSTKSNLAWGGDGEDELNNHGDLGCFDPTSIKSPHDGVIDLEASSHMGAITKETSKMEIQ</sequence>
<gene>
    <name evidence="2" type="ORF">F8388_019382</name>
</gene>
<accession>A0A7J6FFN5</accession>
<name>A0A7J6FFN5_CANSA</name>
<dbReference type="GO" id="GO:0010598">
    <property type="term" value="C:NAD(P)H dehydrogenase complex (plastoquinone)"/>
    <property type="evidence" value="ECO:0007669"/>
    <property type="project" value="InterPro"/>
</dbReference>
<organism evidence="2 3">
    <name type="scientific">Cannabis sativa</name>
    <name type="common">Hemp</name>
    <name type="synonym">Marijuana</name>
    <dbReference type="NCBI Taxonomy" id="3483"/>
    <lineage>
        <taxon>Eukaryota</taxon>
        <taxon>Viridiplantae</taxon>
        <taxon>Streptophyta</taxon>
        <taxon>Embryophyta</taxon>
        <taxon>Tracheophyta</taxon>
        <taxon>Spermatophyta</taxon>
        <taxon>Magnoliopsida</taxon>
        <taxon>eudicotyledons</taxon>
        <taxon>Gunneridae</taxon>
        <taxon>Pentapetalae</taxon>
        <taxon>rosids</taxon>
        <taxon>fabids</taxon>
        <taxon>Rosales</taxon>
        <taxon>Cannabaceae</taxon>
        <taxon>Cannabis</taxon>
    </lineage>
</organism>
<dbReference type="Proteomes" id="UP000525078">
    <property type="component" value="Unassembled WGS sequence"/>
</dbReference>
<dbReference type="EMBL" id="JAATIP010000126">
    <property type="protein sequence ID" value="KAF4369513.1"/>
    <property type="molecule type" value="Genomic_DNA"/>
</dbReference>
<dbReference type="PANTHER" id="PTHR36340">
    <property type="entry name" value="NAD(P)H DEHYDROGENASE SUBUNIT CRR3, CHLOROPLASTIC-RELATED"/>
    <property type="match status" value="1"/>
</dbReference>
<evidence type="ECO:0000313" key="2">
    <source>
        <dbReference type="EMBL" id="KAF4369513.1"/>
    </source>
</evidence>
<proteinExistence type="predicted"/>
<dbReference type="GO" id="GO:0009773">
    <property type="term" value="P:photosynthetic electron transport in photosystem I"/>
    <property type="evidence" value="ECO:0007669"/>
    <property type="project" value="InterPro"/>
</dbReference>
<dbReference type="AlphaFoldDB" id="A0A7J6FFN5"/>
<feature type="compositionally biased region" description="Polar residues" evidence="1">
    <location>
        <begin position="44"/>
        <end position="54"/>
    </location>
</feature>
<dbReference type="GO" id="GO:0009535">
    <property type="term" value="C:chloroplast thylakoid membrane"/>
    <property type="evidence" value="ECO:0007669"/>
    <property type="project" value="InterPro"/>
</dbReference>
<feature type="compositionally biased region" description="Polar residues" evidence="1">
    <location>
        <begin position="12"/>
        <end position="23"/>
    </location>
</feature>
<dbReference type="PANTHER" id="PTHR36340:SF1">
    <property type="entry name" value="NAD(P)H DEHYDROGENASE SUBUNIT CRR3, CHLOROPLASTIC-RELATED"/>
    <property type="match status" value="1"/>
</dbReference>
<feature type="compositionally biased region" description="Low complexity" evidence="1">
    <location>
        <begin position="24"/>
        <end position="43"/>
    </location>
</feature>
<feature type="region of interest" description="Disordered" evidence="1">
    <location>
        <begin position="12"/>
        <end position="61"/>
    </location>
</feature>
<dbReference type="InterPro" id="IPR038931">
    <property type="entry name" value="CRR3"/>
</dbReference>
<comment type="caution">
    <text evidence="2">The sequence shown here is derived from an EMBL/GenBank/DDBJ whole genome shotgun (WGS) entry which is preliminary data.</text>
</comment>
<evidence type="ECO:0000256" key="1">
    <source>
        <dbReference type="SAM" id="MobiDB-lite"/>
    </source>
</evidence>